<gene>
    <name evidence="2" type="ORF">C7444_10271</name>
</gene>
<dbReference type="RefSeq" id="WP_110399239.1">
    <property type="nucleotide sequence ID" value="NZ_QJJS01000002.1"/>
</dbReference>
<evidence type="ECO:0000256" key="1">
    <source>
        <dbReference type="SAM" id="MobiDB-lite"/>
    </source>
</evidence>
<dbReference type="OrthoDB" id="5470953at2"/>
<dbReference type="GO" id="GO:0005509">
    <property type="term" value="F:calcium ion binding"/>
    <property type="evidence" value="ECO:0007669"/>
    <property type="project" value="InterPro"/>
</dbReference>
<organism evidence="2 3">
    <name type="scientific">Sphaerotilus hippei</name>
    <dbReference type="NCBI Taxonomy" id="744406"/>
    <lineage>
        <taxon>Bacteria</taxon>
        <taxon>Pseudomonadati</taxon>
        <taxon>Pseudomonadota</taxon>
        <taxon>Betaproteobacteria</taxon>
        <taxon>Burkholderiales</taxon>
        <taxon>Sphaerotilaceae</taxon>
        <taxon>Sphaerotilus</taxon>
    </lineage>
</organism>
<feature type="region of interest" description="Disordered" evidence="1">
    <location>
        <begin position="259"/>
        <end position="284"/>
    </location>
</feature>
<evidence type="ECO:0000313" key="3">
    <source>
        <dbReference type="Proteomes" id="UP000247811"/>
    </source>
</evidence>
<dbReference type="InterPro" id="IPR011992">
    <property type="entry name" value="EF-hand-dom_pair"/>
</dbReference>
<evidence type="ECO:0000313" key="2">
    <source>
        <dbReference type="EMBL" id="PXW98594.1"/>
    </source>
</evidence>
<reference evidence="2 3" key="1">
    <citation type="submission" date="2018-05" db="EMBL/GenBank/DDBJ databases">
        <title>Genomic Encyclopedia of Type Strains, Phase IV (KMG-IV): sequencing the most valuable type-strain genomes for metagenomic binning, comparative biology and taxonomic classification.</title>
        <authorList>
            <person name="Goeker M."/>
        </authorList>
    </citation>
    <scope>NUCLEOTIDE SEQUENCE [LARGE SCALE GENOMIC DNA]</scope>
    <source>
        <strain evidence="2 3">DSM 566</strain>
    </source>
</reference>
<dbReference type="Gene3D" id="1.10.238.10">
    <property type="entry name" value="EF-hand"/>
    <property type="match status" value="1"/>
</dbReference>
<dbReference type="AlphaFoldDB" id="A0A318H7F6"/>
<dbReference type="PROSITE" id="PS00018">
    <property type="entry name" value="EF_HAND_1"/>
    <property type="match status" value="2"/>
</dbReference>
<comment type="caution">
    <text evidence="2">The sequence shown here is derived from an EMBL/GenBank/DDBJ whole genome shotgun (WGS) entry which is preliminary data.</text>
</comment>
<dbReference type="EMBL" id="QJJS01000002">
    <property type="protein sequence ID" value="PXW98594.1"/>
    <property type="molecule type" value="Genomic_DNA"/>
</dbReference>
<accession>A0A318H7F6</accession>
<feature type="compositionally biased region" description="Low complexity" evidence="1">
    <location>
        <begin position="142"/>
        <end position="162"/>
    </location>
</feature>
<dbReference type="InterPro" id="IPR018247">
    <property type="entry name" value="EF_Hand_1_Ca_BS"/>
</dbReference>
<dbReference type="CDD" id="cd00051">
    <property type="entry name" value="EFh"/>
    <property type="match status" value="1"/>
</dbReference>
<name>A0A318H7F6_9BURK</name>
<feature type="compositionally biased region" description="Low complexity" evidence="1">
    <location>
        <begin position="8"/>
        <end position="76"/>
    </location>
</feature>
<dbReference type="SUPFAM" id="SSF47473">
    <property type="entry name" value="EF-hand"/>
    <property type="match status" value="1"/>
</dbReference>
<dbReference type="Proteomes" id="UP000247811">
    <property type="component" value="Unassembled WGS sequence"/>
</dbReference>
<keyword evidence="3" id="KW-1185">Reference proteome</keyword>
<proteinExistence type="predicted"/>
<feature type="region of interest" description="Disordered" evidence="1">
    <location>
        <begin position="142"/>
        <end position="164"/>
    </location>
</feature>
<sequence>MSIQRLNTGRSTAATDTAASARPARAGRTADRSAAVAFPAETAATSAAAATTTTAATPSTSSGATAPGASGATSATRGGQRPARASPPSEFNTSGLSTTRFAAQTRPAAGTTAAAGAGAVSTASTASGSSAASGTAAQASTAATASGSTAATTATADPSAATEARRRAELLDGMDSDRSGTVSADELSAFSERMLQTIQEGLSSGALQAPAPASPSNDLFARIDRDGDQRLSRSEFGGLRDRLQQEIGAALDRLGVGASTTAAHPSTDGSAGLSTGVQSVNLTA</sequence>
<feature type="region of interest" description="Disordered" evidence="1">
    <location>
        <begin position="1"/>
        <end position="95"/>
    </location>
</feature>
<protein>
    <submittedName>
        <fullName evidence="2">EF hand domain-containing protein</fullName>
    </submittedName>
</protein>
<dbReference type="InterPro" id="IPR002048">
    <property type="entry name" value="EF_hand_dom"/>
</dbReference>